<keyword evidence="4" id="KW-0411">Iron-sulfur</keyword>
<dbReference type="AlphaFoldDB" id="A0A6B1DAC6"/>
<dbReference type="SUPFAM" id="SSF50022">
    <property type="entry name" value="ISP domain"/>
    <property type="match status" value="1"/>
</dbReference>
<evidence type="ECO:0000256" key="3">
    <source>
        <dbReference type="ARBA" id="ARBA00023004"/>
    </source>
</evidence>
<comment type="similarity">
    <text evidence="6">Belongs to the bacterial ring-hydroxylating dioxygenase ferredoxin component family.</text>
</comment>
<protein>
    <submittedName>
        <fullName evidence="8">Rieske (2Fe-2S) protein</fullName>
    </submittedName>
</protein>
<sequence>MTTTVAAGAFQRIASVDEVKETGLHTVQVNGHVIVLVHHEDEIYALDNRCPHMGFPLDRGSVQDGILTCHWHHARFDLCTGGSFDLWADDTPNFPVELRNGDVFVDVTPRQDPVEHQRRRLAVGLERNLSLVVAKAAITLVDEAGDTLSPFAAGLEFGARYRMEGWGQGLTMLTCFQNLLPSLGAEDRARALAHGLAAVASDSAGSSPRFPVTPLPDGSPDLTTLKQWFRRFILVRDAEGAERCIITALRAGAGPQEMADILFSAATDFRYIDVGHPLDFTNKAFEALDIVGWEQAEAVLTSLVPGYASARRMEESNAWRNPIDLIDLLGDARAQIPAALAQGQGQRGRWAGRAELVPVLLRDDPHAIADALLAALRAGAGEAELAGAVTYAAALRIARFHTSNEFGDWDTALHTFTFANAVHQGLRRLEGYEQPDEYLLLLRGVFDAAMSIYLDRFLNIPAARLPASNGTNGTAPSLPALADLLDQQQQVNEAGNAVGGYLFEDGDAAALRAELGALLLREDRNFHTIQCVETAFRQHELLSAEPDSQKEAVLVLVASARYLAAHAPTMRAQGQTFGIARRLHRNEKLFEGE</sequence>
<dbReference type="PANTHER" id="PTHR21496">
    <property type="entry name" value="FERREDOXIN-RELATED"/>
    <property type="match status" value="1"/>
</dbReference>
<evidence type="ECO:0000256" key="6">
    <source>
        <dbReference type="ARBA" id="ARBA00038001"/>
    </source>
</evidence>
<dbReference type="GO" id="GO:0046872">
    <property type="term" value="F:metal ion binding"/>
    <property type="evidence" value="ECO:0007669"/>
    <property type="project" value="UniProtKB-KW"/>
</dbReference>
<dbReference type="Gene3D" id="2.102.10.10">
    <property type="entry name" value="Rieske [2Fe-2S] iron-sulphur domain"/>
    <property type="match status" value="1"/>
</dbReference>
<dbReference type="GO" id="GO:0004497">
    <property type="term" value="F:monooxygenase activity"/>
    <property type="evidence" value="ECO:0007669"/>
    <property type="project" value="UniProtKB-ARBA"/>
</dbReference>
<feature type="domain" description="Rieske" evidence="7">
    <location>
        <begin position="11"/>
        <end position="105"/>
    </location>
</feature>
<dbReference type="PANTHER" id="PTHR21496:SF0">
    <property type="entry name" value="RIESKE DOMAIN-CONTAINING PROTEIN"/>
    <property type="match status" value="1"/>
</dbReference>
<evidence type="ECO:0000313" key="8">
    <source>
        <dbReference type="EMBL" id="MYC96564.1"/>
    </source>
</evidence>
<dbReference type="InterPro" id="IPR036922">
    <property type="entry name" value="Rieske_2Fe-2S_sf"/>
</dbReference>
<name>A0A6B1DAC6_9CHLR</name>
<organism evidence="8">
    <name type="scientific">Caldilineaceae bacterium SB0661_bin_32</name>
    <dbReference type="NCBI Taxonomy" id="2605255"/>
    <lineage>
        <taxon>Bacteria</taxon>
        <taxon>Bacillati</taxon>
        <taxon>Chloroflexota</taxon>
        <taxon>Caldilineae</taxon>
        <taxon>Caldilineales</taxon>
        <taxon>Caldilineaceae</taxon>
    </lineage>
</organism>
<dbReference type="PROSITE" id="PS51296">
    <property type="entry name" value="RIESKE"/>
    <property type="match status" value="1"/>
</dbReference>
<keyword evidence="1" id="KW-0001">2Fe-2S</keyword>
<dbReference type="Pfam" id="PF00355">
    <property type="entry name" value="Rieske"/>
    <property type="match status" value="1"/>
</dbReference>
<proteinExistence type="inferred from homology"/>
<dbReference type="GO" id="GO:0016705">
    <property type="term" value="F:oxidoreductase activity, acting on paired donors, with incorporation or reduction of molecular oxygen"/>
    <property type="evidence" value="ECO:0007669"/>
    <property type="project" value="UniProtKB-ARBA"/>
</dbReference>
<evidence type="ECO:0000256" key="1">
    <source>
        <dbReference type="ARBA" id="ARBA00022714"/>
    </source>
</evidence>
<dbReference type="GO" id="GO:0051537">
    <property type="term" value="F:2 iron, 2 sulfur cluster binding"/>
    <property type="evidence" value="ECO:0007669"/>
    <property type="project" value="UniProtKB-KW"/>
</dbReference>
<evidence type="ECO:0000256" key="5">
    <source>
        <dbReference type="ARBA" id="ARBA00034078"/>
    </source>
</evidence>
<reference evidence="8" key="1">
    <citation type="submission" date="2019-09" db="EMBL/GenBank/DDBJ databases">
        <title>Characterisation of the sponge microbiome using genome-centric metagenomics.</title>
        <authorList>
            <person name="Engelberts J.P."/>
            <person name="Robbins S.J."/>
            <person name="De Goeij J.M."/>
            <person name="Aranda M."/>
            <person name="Bell S.C."/>
            <person name="Webster N.S."/>
        </authorList>
    </citation>
    <scope>NUCLEOTIDE SEQUENCE</scope>
    <source>
        <strain evidence="8">SB0661_bin_32</strain>
    </source>
</reference>
<keyword evidence="3" id="KW-0408">Iron</keyword>
<keyword evidence="2" id="KW-0479">Metal-binding</keyword>
<evidence type="ECO:0000256" key="2">
    <source>
        <dbReference type="ARBA" id="ARBA00022723"/>
    </source>
</evidence>
<evidence type="ECO:0000259" key="7">
    <source>
        <dbReference type="PROSITE" id="PS51296"/>
    </source>
</evidence>
<dbReference type="CDD" id="cd03467">
    <property type="entry name" value="Rieske"/>
    <property type="match status" value="1"/>
</dbReference>
<dbReference type="EMBL" id="VXMH01000089">
    <property type="protein sequence ID" value="MYC96564.1"/>
    <property type="molecule type" value="Genomic_DNA"/>
</dbReference>
<accession>A0A6B1DAC6</accession>
<evidence type="ECO:0000256" key="4">
    <source>
        <dbReference type="ARBA" id="ARBA00023014"/>
    </source>
</evidence>
<dbReference type="InterPro" id="IPR017941">
    <property type="entry name" value="Rieske_2Fe-2S"/>
</dbReference>
<comment type="cofactor">
    <cofactor evidence="5">
        <name>[2Fe-2S] cluster</name>
        <dbReference type="ChEBI" id="CHEBI:190135"/>
    </cofactor>
</comment>
<comment type="caution">
    <text evidence="8">The sequence shown here is derived from an EMBL/GenBank/DDBJ whole genome shotgun (WGS) entry which is preliminary data.</text>
</comment>
<gene>
    <name evidence="8" type="ORF">F4X14_16490</name>
</gene>